<protein>
    <submittedName>
        <fullName evidence="2">Uncharacterized protein</fullName>
    </submittedName>
</protein>
<keyword evidence="1" id="KW-1133">Transmembrane helix</keyword>
<organism evidence="2 3">
    <name type="scientific">Rhizobium favelukesii</name>
    <dbReference type="NCBI Taxonomy" id="348824"/>
    <lineage>
        <taxon>Bacteria</taxon>
        <taxon>Pseudomonadati</taxon>
        <taxon>Pseudomonadota</taxon>
        <taxon>Alphaproteobacteria</taxon>
        <taxon>Hyphomicrobiales</taxon>
        <taxon>Rhizobiaceae</taxon>
        <taxon>Rhizobium/Agrobacterium group</taxon>
        <taxon>Rhizobium</taxon>
    </lineage>
</organism>
<dbReference type="RefSeq" id="WP_157997330.1">
    <property type="nucleotide sequence ID" value="NZ_HG916852.1"/>
</dbReference>
<feature type="transmembrane region" description="Helical" evidence="1">
    <location>
        <begin position="50"/>
        <end position="70"/>
    </location>
</feature>
<evidence type="ECO:0000313" key="2">
    <source>
        <dbReference type="EMBL" id="CDM56843.1"/>
    </source>
</evidence>
<keyword evidence="1" id="KW-0812">Transmembrane</keyword>
<name>W6RDR9_9HYPH</name>
<sequence>MYRMKDRSLINKLMNAVVQGVFVAFPLSCASVAAYDVWTHGMHAVTTQFGLGIAGLILLAQAVVIGFRGLDFVLEESRRFRHDALALHSATRQRFADAIAPRLTPMPAS</sequence>
<gene>
    <name evidence="2" type="ORF">LPU83_1169</name>
</gene>
<keyword evidence="3" id="KW-1185">Reference proteome</keyword>
<dbReference type="EMBL" id="HG916852">
    <property type="protein sequence ID" value="CDM56843.1"/>
    <property type="molecule type" value="Genomic_DNA"/>
</dbReference>
<accession>W6RDR9</accession>
<dbReference type="HOGENOM" id="CLU_2181833_0_0_5"/>
<keyword evidence="1" id="KW-0472">Membrane</keyword>
<dbReference type="AlphaFoldDB" id="W6RDR9"/>
<reference evidence="2" key="1">
    <citation type="submission" date="2013-11" db="EMBL/GenBank/DDBJ databases">
        <title>Draft genome sequence of the broad-host-range Rhizobium sp. LPU83 strain, a member of the low-genetic diversity Oregon-like Rhizobium sp. group.</title>
        <authorList>
            <person name="Wibberg D."/>
            <person name="Puehler A."/>
            <person name="Schlueter A."/>
        </authorList>
    </citation>
    <scope>NUCLEOTIDE SEQUENCE [LARGE SCALE GENOMIC DNA]</scope>
    <source>
        <strain evidence="2">LPU83</strain>
    </source>
</reference>
<dbReference type="KEGG" id="rhl:LPU83_1169"/>
<evidence type="ECO:0000256" key="1">
    <source>
        <dbReference type="SAM" id="Phobius"/>
    </source>
</evidence>
<dbReference type="PATRIC" id="fig|348824.6.peg.1261"/>
<dbReference type="Proteomes" id="UP000019443">
    <property type="component" value="Chromosome"/>
</dbReference>
<proteinExistence type="predicted"/>
<evidence type="ECO:0000313" key="3">
    <source>
        <dbReference type="Proteomes" id="UP000019443"/>
    </source>
</evidence>